<gene>
    <name evidence="1" type="ORF">METZ01_LOCUS398492</name>
</gene>
<evidence type="ECO:0008006" key="2">
    <source>
        <dbReference type="Google" id="ProtNLM"/>
    </source>
</evidence>
<feature type="non-terminal residue" evidence="1">
    <location>
        <position position="285"/>
    </location>
</feature>
<proteinExistence type="predicted"/>
<protein>
    <recommendedName>
        <fullName evidence="2">Secretion system C-terminal sorting domain-containing protein</fullName>
    </recommendedName>
</protein>
<dbReference type="AlphaFoldDB" id="A0A382VIA2"/>
<name>A0A382VIA2_9ZZZZ</name>
<feature type="non-terminal residue" evidence="1">
    <location>
        <position position="1"/>
    </location>
</feature>
<reference evidence="1" key="1">
    <citation type="submission" date="2018-05" db="EMBL/GenBank/DDBJ databases">
        <authorList>
            <person name="Lanie J.A."/>
            <person name="Ng W.-L."/>
            <person name="Kazmierczak K.M."/>
            <person name="Andrzejewski T.M."/>
            <person name="Davidsen T.M."/>
            <person name="Wayne K.J."/>
            <person name="Tettelin H."/>
            <person name="Glass J.I."/>
            <person name="Rusch D."/>
            <person name="Podicherti R."/>
            <person name="Tsui H.-C.T."/>
            <person name="Winkler M.E."/>
        </authorList>
    </citation>
    <scope>NUCLEOTIDE SEQUENCE</scope>
</reference>
<organism evidence="1">
    <name type="scientific">marine metagenome</name>
    <dbReference type="NCBI Taxonomy" id="408172"/>
    <lineage>
        <taxon>unclassified sequences</taxon>
        <taxon>metagenomes</taxon>
        <taxon>ecological metagenomes</taxon>
    </lineage>
</organism>
<sequence>PPGTYYIVVDGFSTAVGAYEIAVYQIIPPDIGAQVQTVWKDGMILADELPNSVFSYTDHNISLNESCYSISARELMWVSPEFVPNMTVEGLVSSWVGSDHSNIECAAMENTPPGAFALVTPPDGQDLVITHDNIGSSQIFAWSASVDPNGSIVTYHATLQVAAGTDTLEISVDTTGTAVLVPYASIADVMTAYATATGNYTADVGWTVYADDGWDEIEASNGPRSVSVDIGWYLGMNDEAIIPDVFALHQNYPNPFNPVTTIRYDIPEQALVRIDIYNILGQKVA</sequence>
<evidence type="ECO:0000313" key="1">
    <source>
        <dbReference type="EMBL" id="SVD45638.1"/>
    </source>
</evidence>
<accession>A0A382VIA2</accession>
<dbReference type="EMBL" id="UINC01151812">
    <property type="protein sequence ID" value="SVD45638.1"/>
    <property type="molecule type" value="Genomic_DNA"/>
</dbReference>